<evidence type="ECO:0000259" key="5">
    <source>
        <dbReference type="Pfam" id="PF00171"/>
    </source>
</evidence>
<gene>
    <name evidence="6" type="ORF">A1O5_07441</name>
</gene>
<dbReference type="OrthoDB" id="310895at2759"/>
<dbReference type="Proteomes" id="UP000019471">
    <property type="component" value="Unassembled WGS sequence"/>
</dbReference>
<proteinExistence type="inferred from homology"/>
<dbReference type="PANTHER" id="PTHR11699">
    <property type="entry name" value="ALDEHYDE DEHYDROGENASE-RELATED"/>
    <property type="match status" value="1"/>
</dbReference>
<dbReference type="AlphaFoldDB" id="W9WWJ7"/>
<organism evidence="6 7">
    <name type="scientific">Cladophialophora psammophila CBS 110553</name>
    <dbReference type="NCBI Taxonomy" id="1182543"/>
    <lineage>
        <taxon>Eukaryota</taxon>
        <taxon>Fungi</taxon>
        <taxon>Dikarya</taxon>
        <taxon>Ascomycota</taxon>
        <taxon>Pezizomycotina</taxon>
        <taxon>Eurotiomycetes</taxon>
        <taxon>Chaetothyriomycetidae</taxon>
        <taxon>Chaetothyriales</taxon>
        <taxon>Herpotrichiellaceae</taxon>
        <taxon>Cladophialophora</taxon>
    </lineage>
</organism>
<dbReference type="InterPro" id="IPR044086">
    <property type="entry name" value="LUC3-like"/>
</dbReference>
<reference evidence="6 7" key="1">
    <citation type="submission" date="2013-03" db="EMBL/GenBank/DDBJ databases">
        <title>The Genome Sequence of Cladophialophora psammophila CBS 110553.</title>
        <authorList>
            <consortium name="The Broad Institute Genomics Platform"/>
            <person name="Cuomo C."/>
            <person name="de Hoog S."/>
            <person name="Gorbushina A."/>
            <person name="Walker B."/>
            <person name="Young S.K."/>
            <person name="Zeng Q."/>
            <person name="Gargeya S."/>
            <person name="Fitzgerald M."/>
            <person name="Haas B."/>
            <person name="Abouelleil A."/>
            <person name="Allen A.W."/>
            <person name="Alvarado L."/>
            <person name="Arachchi H.M."/>
            <person name="Berlin A.M."/>
            <person name="Chapman S.B."/>
            <person name="Gainer-Dewar J."/>
            <person name="Goldberg J."/>
            <person name="Griggs A."/>
            <person name="Gujja S."/>
            <person name="Hansen M."/>
            <person name="Howarth C."/>
            <person name="Imamovic A."/>
            <person name="Ireland A."/>
            <person name="Larimer J."/>
            <person name="McCowan C."/>
            <person name="Murphy C."/>
            <person name="Pearson M."/>
            <person name="Poon T.W."/>
            <person name="Priest M."/>
            <person name="Roberts A."/>
            <person name="Saif S."/>
            <person name="Shea T."/>
            <person name="Sisk P."/>
            <person name="Sykes S."/>
            <person name="Wortman J."/>
            <person name="Nusbaum C."/>
            <person name="Birren B."/>
        </authorList>
    </citation>
    <scope>NUCLEOTIDE SEQUENCE [LARGE SCALE GENOMIC DNA]</scope>
    <source>
        <strain evidence="6 7">CBS 110553</strain>
    </source>
</reference>
<dbReference type="Gene3D" id="3.40.309.10">
    <property type="entry name" value="Aldehyde Dehydrogenase, Chain A, domain 2"/>
    <property type="match status" value="1"/>
</dbReference>
<accession>W9WWJ7</accession>
<protein>
    <recommendedName>
        <fullName evidence="3">aldehyde dehydrogenase (NAD(+))</fullName>
        <ecNumber evidence="3">1.2.1.3</ecNumber>
    </recommendedName>
</protein>
<evidence type="ECO:0000313" key="7">
    <source>
        <dbReference type="Proteomes" id="UP000019471"/>
    </source>
</evidence>
<dbReference type="GO" id="GO:0004029">
    <property type="term" value="F:aldehyde dehydrogenase (NAD+) activity"/>
    <property type="evidence" value="ECO:0007669"/>
    <property type="project" value="UniProtKB-EC"/>
</dbReference>
<evidence type="ECO:0000256" key="1">
    <source>
        <dbReference type="ARBA" id="ARBA00009986"/>
    </source>
</evidence>
<dbReference type="GeneID" id="19192147"/>
<evidence type="ECO:0000256" key="3">
    <source>
        <dbReference type="ARBA" id="ARBA00024226"/>
    </source>
</evidence>
<sequence length="476" mass="52536">MKDDQFYQFYNCIEGGLHSGSQQRRAVDPSTTKELWDVPLATPDDLEKAVKSATNAFPSWSSTKWEERASLLRKAYDVLASKREQMALLLKLETGKPLRFARLEVEHSLGWLNYHANLGPISPKILQDDEEFQLAIHRVPVGVVAAICPWNYPLVLAMGKICASLSTGNCVIVKPSPFTPYSVVKFVELVQGLFPPGVIQALNGDDRLGPRMCQHAGIQKISFTGSIKTGKAIMAAAAPTLKRLTLELGGNGASIICPDVDISKTAVQVAIGSFTNSGQYCLASKRLYVHESIYDTFLKDFVNEVKSWNTDEKEDGDSMSLGPVQNAMQYEIVRGFIRDCRDKGYHFALGGDTGTQSSFMLKPTVVDNPPDDSAIVKEEPFGPIVPVMKWKTEEEVIRRVNDTNTGLGGAVWSSDVRKAFTLAERVQAGAVWINGFERPLPHAHLAGHKESGLGGEWGEEGLVSYTEPKTFHWYKK</sequence>
<dbReference type="SUPFAM" id="SSF53720">
    <property type="entry name" value="ALDH-like"/>
    <property type="match status" value="1"/>
</dbReference>
<comment type="catalytic activity">
    <reaction evidence="4">
        <text>an aldehyde + NAD(+) + H2O = a carboxylate + NADH + 2 H(+)</text>
        <dbReference type="Rhea" id="RHEA:16185"/>
        <dbReference type="ChEBI" id="CHEBI:15377"/>
        <dbReference type="ChEBI" id="CHEBI:15378"/>
        <dbReference type="ChEBI" id="CHEBI:17478"/>
        <dbReference type="ChEBI" id="CHEBI:29067"/>
        <dbReference type="ChEBI" id="CHEBI:57540"/>
        <dbReference type="ChEBI" id="CHEBI:57945"/>
        <dbReference type="EC" id="1.2.1.3"/>
    </reaction>
</comment>
<dbReference type="EC" id="1.2.1.3" evidence="3"/>
<dbReference type="STRING" id="1182543.W9WWJ7"/>
<dbReference type="eggNOG" id="KOG2450">
    <property type="taxonomic scope" value="Eukaryota"/>
</dbReference>
<dbReference type="RefSeq" id="XP_007746220.1">
    <property type="nucleotide sequence ID" value="XM_007748030.1"/>
</dbReference>
<dbReference type="InterPro" id="IPR016163">
    <property type="entry name" value="Ald_DH_C"/>
</dbReference>
<dbReference type="InterPro" id="IPR015590">
    <property type="entry name" value="Aldehyde_DH_dom"/>
</dbReference>
<evidence type="ECO:0000313" key="6">
    <source>
        <dbReference type="EMBL" id="EXJ69405.1"/>
    </source>
</evidence>
<comment type="caution">
    <text evidence="6">The sequence shown here is derived from an EMBL/GenBank/DDBJ whole genome shotgun (WGS) entry which is preliminary data.</text>
</comment>
<evidence type="ECO:0000256" key="2">
    <source>
        <dbReference type="ARBA" id="ARBA00023002"/>
    </source>
</evidence>
<dbReference type="EMBL" id="AMGX01000011">
    <property type="protein sequence ID" value="EXJ69405.1"/>
    <property type="molecule type" value="Genomic_DNA"/>
</dbReference>
<keyword evidence="7" id="KW-1185">Reference proteome</keyword>
<keyword evidence="2" id="KW-0560">Oxidoreductase</keyword>
<dbReference type="InterPro" id="IPR016161">
    <property type="entry name" value="Ald_DH/histidinol_DH"/>
</dbReference>
<feature type="domain" description="Aldehyde dehydrogenase" evidence="5">
    <location>
        <begin position="22"/>
        <end position="470"/>
    </location>
</feature>
<dbReference type="FunFam" id="3.40.605.10:FF:000007">
    <property type="entry name" value="NAD/NADP-dependent betaine aldehyde dehydrogenase"/>
    <property type="match status" value="1"/>
</dbReference>
<dbReference type="InterPro" id="IPR016162">
    <property type="entry name" value="Ald_DH_N"/>
</dbReference>
<name>W9WWJ7_9EURO</name>
<dbReference type="Pfam" id="PF00171">
    <property type="entry name" value="Aldedh"/>
    <property type="match status" value="1"/>
</dbReference>
<comment type="similarity">
    <text evidence="1">Belongs to the aldehyde dehydrogenase family.</text>
</comment>
<evidence type="ECO:0000256" key="4">
    <source>
        <dbReference type="ARBA" id="ARBA00049194"/>
    </source>
</evidence>
<dbReference type="HOGENOM" id="CLU_005391_0_0_1"/>
<dbReference type="Gene3D" id="3.40.605.10">
    <property type="entry name" value="Aldehyde Dehydrogenase, Chain A, domain 1"/>
    <property type="match status" value="1"/>
</dbReference>
<dbReference type="CDD" id="cd07106">
    <property type="entry name" value="ALDH_AldA-AAD23400"/>
    <property type="match status" value="1"/>
</dbReference>